<dbReference type="SMART" id="SM00086">
    <property type="entry name" value="PAC"/>
    <property type="match status" value="1"/>
</dbReference>
<dbReference type="InterPro" id="IPR036638">
    <property type="entry name" value="HLH_DNA-bd_sf"/>
</dbReference>
<dbReference type="Pfam" id="PF23171">
    <property type="entry name" value="bHLH_HIF1A"/>
    <property type="match status" value="1"/>
</dbReference>
<keyword evidence="3" id="KW-0805">Transcription regulation</keyword>
<dbReference type="InterPro" id="IPR041426">
    <property type="entry name" value="Mos1_HTH"/>
</dbReference>
<sequence length="976" mass="111894">MPRRKIRAHYEHMSEFETGRAIGLKEAGWSNRLIARHLCRNYAAIRRCSQKWVNNGSMQRQDGSGRPRATTEREDRAIVRMAVAAPESTLSTIQRVTGTQVSKMTINRRLKERNLRARRPLRCLPLTPVHRQVQLQWCRERSTWNCADWGRIVFSDESRFLLCPDDHRKHVWRCPGQRVDPGLTVEHHTGPQQGVMVWGAISFDSRAPLVVIPGTLTAQRYVDDILRPVLLPFLSHHPGLTFKQDNARPQTARVTMDCLQSCRTLPWPARSPDLSPIEHIWDVMGRRLQPSRNVDYLARQLETIWQEIPQHTIRNLYQSMTRRVAACIQAIKCRLSFRSRGMREKSKNAARSRRERENSMFCELARLLPLPRPVSSRPDKASIIRLTTSYLKMRAVFPDGLGDGWGSRPRCLSPAETVIRELGSLLLQTLDGFVFVVAPDGKIMYVSETASVHLGLSQVEMTGNSIYDYIHPEDRGEMVAVMAVRSIPSSALHSQVPHNIEMVRSFFLRMKCVLAKRNAGLAAGGYKVIHCSGYLKARLHRGRVQNAGLVAVGHTLPASSLTEVRLYSTMFMFRADLDLRFSFMDPRVCCLTGYDCQELIEKTLYQFVHAMDGCNLRLSHQTLLMKGQTTTKYYRFLARDGGWIWMQSYATVIHNSRSSRPYCIVSLNYVISGLERKDLLLQVDQIGIAKDYSSPHCTVQSYSSVDMSDCGFHFCSDQQLKCPPISWHSPMSRSDVQGYVSSEEDELEYGAHSVSDSDQEEISPCPLYSLALKIKIVENFWSPWKMAISEPKSAHLREVLLFAFNWKKSATEAHRMLEEVYGDHALRKSQCYRWFKKFQSGDFELDNVPRGKPPQKFEDAELQALLDEDSTQTQKKLAKQFQVSQGAVSLRLNSLGMTQKLSRWVPHELSERQQERRLITCEGLFAMHEKKSFLHRIVTSDEKWIHFSNPTRQKSWGLPGQFPKQTPRPNRFGKKG</sequence>
<dbReference type="CDD" id="cd00130">
    <property type="entry name" value="PAS"/>
    <property type="match status" value="2"/>
</dbReference>
<evidence type="ECO:0000256" key="5">
    <source>
        <dbReference type="ARBA" id="ARBA00023163"/>
    </source>
</evidence>
<dbReference type="SUPFAM" id="SSF55785">
    <property type="entry name" value="PYP-like sensor domain (PAS domain)"/>
    <property type="match status" value="2"/>
</dbReference>
<dbReference type="InterPro" id="IPR001067">
    <property type="entry name" value="Nuc_translocat"/>
</dbReference>
<evidence type="ECO:0000256" key="4">
    <source>
        <dbReference type="ARBA" id="ARBA00023125"/>
    </source>
</evidence>
<evidence type="ECO:0000256" key="2">
    <source>
        <dbReference type="ARBA" id="ARBA00022737"/>
    </source>
</evidence>
<dbReference type="InterPro" id="IPR009057">
    <property type="entry name" value="Homeodomain-like_sf"/>
</dbReference>
<evidence type="ECO:0000256" key="7">
    <source>
        <dbReference type="SAM" id="MobiDB-lite"/>
    </source>
</evidence>
<keyword evidence="6" id="KW-0539">Nucleus</keyword>
<dbReference type="Gene3D" id="3.30.450.20">
    <property type="entry name" value="PAS domain"/>
    <property type="match status" value="2"/>
</dbReference>
<reference evidence="10 11" key="1">
    <citation type="submission" date="2022-01" db="EMBL/GenBank/DDBJ databases">
        <title>A chromosomal length assembly of Cordylochernes scorpioides.</title>
        <authorList>
            <person name="Zeh D."/>
            <person name="Zeh J."/>
        </authorList>
    </citation>
    <scope>NUCLEOTIDE SEQUENCE [LARGE SCALE GENOMIC DNA]</scope>
    <source>
        <strain evidence="10">IN4F17</strain>
        <tissue evidence="10">Whole Body</tissue>
    </source>
</reference>
<evidence type="ECO:0000259" key="9">
    <source>
        <dbReference type="PROSITE" id="PS50888"/>
    </source>
</evidence>
<dbReference type="PRINTS" id="PR00785">
    <property type="entry name" value="NCTRNSLOCATR"/>
</dbReference>
<comment type="subcellular location">
    <subcellularLocation>
        <location evidence="1">Nucleus</location>
    </subcellularLocation>
</comment>
<dbReference type="InterPro" id="IPR013655">
    <property type="entry name" value="PAS_fold_3"/>
</dbReference>
<evidence type="ECO:0000313" key="10">
    <source>
        <dbReference type="EMBL" id="UYV75101.1"/>
    </source>
</evidence>
<dbReference type="Gene3D" id="1.10.10.10">
    <property type="entry name" value="Winged helix-like DNA-binding domain superfamily/Winged helix DNA-binding domain"/>
    <property type="match status" value="1"/>
</dbReference>
<dbReference type="Pfam" id="PF00989">
    <property type="entry name" value="PAS"/>
    <property type="match status" value="1"/>
</dbReference>
<dbReference type="InterPro" id="IPR036388">
    <property type="entry name" value="WH-like_DNA-bd_sf"/>
</dbReference>
<gene>
    <name evidence="10" type="ORF">LAZ67_12002468</name>
</gene>
<evidence type="ECO:0000256" key="6">
    <source>
        <dbReference type="ARBA" id="ARBA00023242"/>
    </source>
</evidence>
<dbReference type="PROSITE" id="PS50888">
    <property type="entry name" value="BHLH"/>
    <property type="match status" value="1"/>
</dbReference>
<dbReference type="Gene3D" id="3.30.420.10">
    <property type="entry name" value="Ribonuclease H-like superfamily/Ribonuclease H"/>
    <property type="match status" value="2"/>
</dbReference>
<dbReference type="InterPro" id="IPR035965">
    <property type="entry name" value="PAS-like_dom_sf"/>
</dbReference>
<feature type="domain" description="PAS" evidence="8">
    <location>
        <begin position="426"/>
        <end position="478"/>
    </location>
</feature>
<dbReference type="InterPro" id="IPR036397">
    <property type="entry name" value="RNaseH_sf"/>
</dbReference>
<dbReference type="EMBL" id="CP092874">
    <property type="protein sequence ID" value="UYV75101.1"/>
    <property type="molecule type" value="Genomic_DNA"/>
</dbReference>
<keyword evidence="11" id="KW-1185">Reference proteome</keyword>
<evidence type="ECO:0000256" key="3">
    <source>
        <dbReference type="ARBA" id="ARBA00023015"/>
    </source>
</evidence>
<keyword evidence="2" id="KW-0677">Repeat</keyword>
<dbReference type="InterPro" id="IPR001610">
    <property type="entry name" value="PAC"/>
</dbReference>
<organism evidence="10 11">
    <name type="scientific">Cordylochernes scorpioides</name>
    <dbReference type="NCBI Taxonomy" id="51811"/>
    <lineage>
        <taxon>Eukaryota</taxon>
        <taxon>Metazoa</taxon>
        <taxon>Ecdysozoa</taxon>
        <taxon>Arthropoda</taxon>
        <taxon>Chelicerata</taxon>
        <taxon>Arachnida</taxon>
        <taxon>Pseudoscorpiones</taxon>
        <taxon>Cheliferoidea</taxon>
        <taxon>Chernetidae</taxon>
        <taxon>Cordylochernes</taxon>
    </lineage>
</organism>
<dbReference type="SMART" id="SM00091">
    <property type="entry name" value="PAS"/>
    <property type="match status" value="2"/>
</dbReference>
<dbReference type="Pfam" id="PF08447">
    <property type="entry name" value="PAS_3"/>
    <property type="match status" value="1"/>
</dbReference>
<evidence type="ECO:0000313" key="11">
    <source>
        <dbReference type="Proteomes" id="UP001235939"/>
    </source>
</evidence>
<dbReference type="PANTHER" id="PTHR23043:SF36">
    <property type="entry name" value="PROTEIN SINGLE-MINDED"/>
    <property type="match status" value="1"/>
</dbReference>
<dbReference type="InterPro" id="IPR000014">
    <property type="entry name" value="PAS"/>
</dbReference>
<dbReference type="InterPro" id="IPR002492">
    <property type="entry name" value="Transposase_Tc1-like"/>
</dbReference>
<dbReference type="Gene3D" id="4.10.280.10">
    <property type="entry name" value="Helix-loop-helix DNA-binding domain"/>
    <property type="match status" value="1"/>
</dbReference>
<dbReference type="PANTHER" id="PTHR23043">
    <property type="entry name" value="HYPOXIA-INDUCIBLE FACTOR 1 ALPHA"/>
    <property type="match status" value="1"/>
</dbReference>
<proteinExistence type="predicted"/>
<dbReference type="InterPro" id="IPR011598">
    <property type="entry name" value="bHLH_dom"/>
</dbReference>
<dbReference type="SUPFAM" id="SSF46689">
    <property type="entry name" value="Homeodomain-like"/>
    <property type="match status" value="1"/>
</dbReference>
<dbReference type="InterPro" id="IPR038717">
    <property type="entry name" value="Tc1-like_DDE_dom"/>
</dbReference>
<evidence type="ECO:0000256" key="1">
    <source>
        <dbReference type="ARBA" id="ARBA00004123"/>
    </source>
</evidence>
<dbReference type="Gene3D" id="1.10.10.1450">
    <property type="match status" value="1"/>
</dbReference>
<dbReference type="InterPro" id="IPR013767">
    <property type="entry name" value="PAS_fold"/>
</dbReference>
<keyword evidence="4" id="KW-0238">DNA-binding</keyword>
<feature type="domain" description="BHLH" evidence="9">
    <location>
        <begin position="341"/>
        <end position="394"/>
    </location>
</feature>
<dbReference type="NCBIfam" id="TIGR00229">
    <property type="entry name" value="sensory_box"/>
    <property type="match status" value="1"/>
</dbReference>
<protein>
    <submittedName>
        <fullName evidence="10">SIM2</fullName>
    </submittedName>
</protein>
<dbReference type="SUPFAM" id="SSF47459">
    <property type="entry name" value="HLH, helix-loop-helix DNA-binding domain"/>
    <property type="match status" value="1"/>
</dbReference>
<name>A0ABY6L1T5_9ARAC</name>
<dbReference type="Pfam" id="PF13358">
    <property type="entry name" value="DDE_3"/>
    <property type="match status" value="1"/>
</dbReference>
<dbReference type="SMART" id="SM00353">
    <property type="entry name" value="HLH"/>
    <property type="match status" value="1"/>
</dbReference>
<dbReference type="PROSITE" id="PS50112">
    <property type="entry name" value="PAS"/>
    <property type="match status" value="2"/>
</dbReference>
<keyword evidence="5" id="KW-0804">Transcription</keyword>
<feature type="region of interest" description="Disordered" evidence="7">
    <location>
        <begin position="950"/>
        <end position="976"/>
    </location>
</feature>
<dbReference type="Pfam" id="PF17906">
    <property type="entry name" value="HTH_48"/>
    <property type="match status" value="1"/>
</dbReference>
<accession>A0ABY6L1T5</accession>
<dbReference type="Proteomes" id="UP001235939">
    <property type="component" value="Chromosome 12"/>
</dbReference>
<feature type="domain" description="PAS" evidence="8">
    <location>
        <begin position="572"/>
        <end position="627"/>
    </location>
</feature>
<evidence type="ECO:0000259" key="8">
    <source>
        <dbReference type="PROSITE" id="PS50112"/>
    </source>
</evidence>
<dbReference type="Pfam" id="PF01498">
    <property type="entry name" value="HTH_Tnp_Tc3_2"/>
    <property type="match status" value="1"/>
</dbReference>